<dbReference type="InterPro" id="IPR003593">
    <property type="entry name" value="AAA+_ATPase"/>
</dbReference>
<gene>
    <name evidence="8" type="ORF">ACFPCY_12635</name>
</gene>
<evidence type="ECO:0000256" key="6">
    <source>
        <dbReference type="SAM" id="MobiDB-lite"/>
    </source>
</evidence>
<dbReference type="InterPro" id="IPR050763">
    <property type="entry name" value="ABC_transporter_ATP-binding"/>
</dbReference>
<dbReference type="PANTHER" id="PTHR42711">
    <property type="entry name" value="ABC TRANSPORTER ATP-BINDING PROTEIN"/>
    <property type="match status" value="1"/>
</dbReference>
<evidence type="ECO:0000256" key="4">
    <source>
        <dbReference type="ARBA" id="ARBA00022840"/>
    </source>
</evidence>
<dbReference type="PROSITE" id="PS50893">
    <property type="entry name" value="ABC_TRANSPORTER_2"/>
    <property type="match status" value="1"/>
</dbReference>
<evidence type="ECO:0000259" key="7">
    <source>
        <dbReference type="PROSITE" id="PS50893"/>
    </source>
</evidence>
<comment type="caution">
    <text evidence="8">The sequence shown here is derived from an EMBL/GenBank/DDBJ whole genome shotgun (WGS) entry which is preliminary data.</text>
</comment>
<keyword evidence="3" id="KW-0547">Nucleotide-binding</keyword>
<comment type="subcellular location">
    <subcellularLocation>
        <location evidence="1">Cell membrane</location>
        <topology evidence="1">Peripheral membrane protein</topology>
    </subcellularLocation>
</comment>
<proteinExistence type="predicted"/>
<dbReference type="Pfam" id="PF00005">
    <property type="entry name" value="ABC_tran"/>
    <property type="match status" value="1"/>
</dbReference>
<dbReference type="GO" id="GO:0005524">
    <property type="term" value="F:ATP binding"/>
    <property type="evidence" value="ECO:0007669"/>
    <property type="project" value="UniProtKB-KW"/>
</dbReference>
<feature type="region of interest" description="Disordered" evidence="6">
    <location>
        <begin position="302"/>
        <end position="368"/>
    </location>
</feature>
<dbReference type="RefSeq" id="WP_378254541.1">
    <property type="nucleotide sequence ID" value="NZ_JBHSIT010000003.1"/>
</dbReference>
<name>A0ABV9TXH3_9ACTN</name>
<organism evidence="8 9">
    <name type="scientific">Actinomadura gamaensis</name>
    <dbReference type="NCBI Taxonomy" id="1763541"/>
    <lineage>
        <taxon>Bacteria</taxon>
        <taxon>Bacillati</taxon>
        <taxon>Actinomycetota</taxon>
        <taxon>Actinomycetes</taxon>
        <taxon>Streptosporangiales</taxon>
        <taxon>Thermomonosporaceae</taxon>
        <taxon>Actinomadura</taxon>
    </lineage>
</organism>
<feature type="domain" description="ABC transporter" evidence="7">
    <location>
        <begin position="5"/>
        <end position="235"/>
    </location>
</feature>
<dbReference type="InterPro" id="IPR027417">
    <property type="entry name" value="P-loop_NTPase"/>
</dbReference>
<keyword evidence="9" id="KW-1185">Reference proteome</keyword>
<dbReference type="Proteomes" id="UP001595872">
    <property type="component" value="Unassembled WGS sequence"/>
</dbReference>
<dbReference type="SMART" id="SM00382">
    <property type="entry name" value="AAA"/>
    <property type="match status" value="1"/>
</dbReference>
<evidence type="ECO:0000256" key="3">
    <source>
        <dbReference type="ARBA" id="ARBA00022741"/>
    </source>
</evidence>
<dbReference type="SUPFAM" id="SSF52540">
    <property type="entry name" value="P-loop containing nucleoside triphosphate hydrolases"/>
    <property type="match status" value="1"/>
</dbReference>
<evidence type="ECO:0000256" key="2">
    <source>
        <dbReference type="ARBA" id="ARBA00022448"/>
    </source>
</evidence>
<dbReference type="InterPro" id="IPR003439">
    <property type="entry name" value="ABC_transporter-like_ATP-bd"/>
</dbReference>
<evidence type="ECO:0000313" key="9">
    <source>
        <dbReference type="Proteomes" id="UP001595872"/>
    </source>
</evidence>
<keyword evidence="4 8" id="KW-0067">ATP-binding</keyword>
<evidence type="ECO:0000256" key="1">
    <source>
        <dbReference type="ARBA" id="ARBA00004202"/>
    </source>
</evidence>
<evidence type="ECO:0000256" key="5">
    <source>
        <dbReference type="ARBA" id="ARBA00023251"/>
    </source>
</evidence>
<evidence type="ECO:0000313" key="8">
    <source>
        <dbReference type="EMBL" id="MFC4908173.1"/>
    </source>
</evidence>
<dbReference type="PANTHER" id="PTHR42711:SF19">
    <property type="entry name" value="DOXORUBICIN RESISTANCE ATP-BINDING PROTEIN DRRA"/>
    <property type="match status" value="1"/>
</dbReference>
<dbReference type="Gene3D" id="3.40.50.300">
    <property type="entry name" value="P-loop containing nucleotide triphosphate hydrolases"/>
    <property type="match status" value="1"/>
</dbReference>
<keyword evidence="2" id="KW-0813">Transport</keyword>
<dbReference type="EMBL" id="JBHSIT010000003">
    <property type="protein sequence ID" value="MFC4908173.1"/>
    <property type="molecule type" value="Genomic_DNA"/>
</dbReference>
<accession>A0ABV9TXH3</accession>
<sequence>MTAAIETEALGRRFGPVAALDGVDLTVPHGTVLCLLGHNGAGKSTLVDVLTTLTRPTSGRARVAGYDVAAEPHRVRRRIGVTGQFAALDDRLTPRATLVLLARLHGLGRRAAQSRADELLELFGLGEVAARALRACSGGTRRRLDLAAGLTGRPEVVVLDEPTAGLDPVSRLALWDVVRELARDGAAVLLTTQDLAEADRLADTIAVLRRGRIVASGTPGELKARVGSRAVTVRPADLAGAERALRAGGLVPAPDPARGTLTVAAASSRQVGDVLRALDAAAIDPGELTLSEPGLDEVYLALATPDTPDPGVPNRDASDRGVPDPGASDRGTPDPGASDRGVPDRGVPGPAMPNRGMPERGVAGRGAA</sequence>
<protein>
    <submittedName>
        <fullName evidence="8">ATP-binding cassette domain-containing protein</fullName>
    </submittedName>
</protein>
<reference evidence="9" key="1">
    <citation type="journal article" date="2019" name="Int. J. Syst. Evol. Microbiol.">
        <title>The Global Catalogue of Microorganisms (GCM) 10K type strain sequencing project: providing services to taxonomists for standard genome sequencing and annotation.</title>
        <authorList>
            <consortium name="The Broad Institute Genomics Platform"/>
            <consortium name="The Broad Institute Genome Sequencing Center for Infectious Disease"/>
            <person name="Wu L."/>
            <person name="Ma J."/>
        </authorList>
    </citation>
    <scope>NUCLEOTIDE SEQUENCE [LARGE SCALE GENOMIC DNA]</scope>
    <source>
        <strain evidence="9">KLKA75</strain>
    </source>
</reference>
<keyword evidence="5" id="KW-0046">Antibiotic resistance</keyword>